<organism evidence="4 5">
    <name type="scientific">Lactarius akahatsu</name>
    <dbReference type="NCBI Taxonomy" id="416441"/>
    <lineage>
        <taxon>Eukaryota</taxon>
        <taxon>Fungi</taxon>
        <taxon>Dikarya</taxon>
        <taxon>Basidiomycota</taxon>
        <taxon>Agaricomycotina</taxon>
        <taxon>Agaricomycetes</taxon>
        <taxon>Russulales</taxon>
        <taxon>Russulaceae</taxon>
        <taxon>Lactarius</taxon>
    </lineage>
</organism>
<proteinExistence type="predicted"/>
<dbReference type="AlphaFoldDB" id="A0AAD4LPU5"/>
<protein>
    <recommendedName>
        <fullName evidence="3">RING-type domain-containing protein</fullName>
    </recommendedName>
</protein>
<accession>A0AAD4LPU5</accession>
<evidence type="ECO:0000256" key="2">
    <source>
        <dbReference type="SAM" id="MobiDB-lite"/>
    </source>
</evidence>
<feature type="region of interest" description="Disordered" evidence="2">
    <location>
        <begin position="243"/>
        <end position="270"/>
    </location>
</feature>
<comment type="caution">
    <text evidence="4">The sequence shown here is derived from an EMBL/GenBank/DDBJ whole genome shotgun (WGS) entry which is preliminary data.</text>
</comment>
<dbReference type="EMBL" id="JAKELL010000006">
    <property type="protein sequence ID" value="KAH8998054.1"/>
    <property type="molecule type" value="Genomic_DNA"/>
</dbReference>
<evidence type="ECO:0000259" key="3">
    <source>
        <dbReference type="PROSITE" id="PS50089"/>
    </source>
</evidence>
<keyword evidence="1" id="KW-0479">Metal-binding</keyword>
<feature type="compositionally biased region" description="Pro residues" evidence="2">
    <location>
        <begin position="97"/>
        <end position="110"/>
    </location>
</feature>
<evidence type="ECO:0000256" key="1">
    <source>
        <dbReference type="PROSITE-ProRule" id="PRU00175"/>
    </source>
</evidence>
<reference evidence="4" key="1">
    <citation type="submission" date="2022-01" db="EMBL/GenBank/DDBJ databases">
        <title>Comparative genomics reveals a dynamic genome evolution in the ectomycorrhizal milk-cap (Lactarius) mushrooms.</title>
        <authorList>
            <consortium name="DOE Joint Genome Institute"/>
            <person name="Lebreton A."/>
            <person name="Tang N."/>
            <person name="Kuo A."/>
            <person name="LaButti K."/>
            <person name="Drula E."/>
            <person name="Barry K."/>
            <person name="Clum A."/>
            <person name="Lipzen A."/>
            <person name="Mousain D."/>
            <person name="Ng V."/>
            <person name="Wang R."/>
            <person name="Wang X."/>
            <person name="Dai Y."/>
            <person name="Henrissat B."/>
            <person name="Grigoriev I.V."/>
            <person name="Guerin-Laguette A."/>
            <person name="Yu F."/>
            <person name="Martin F.M."/>
        </authorList>
    </citation>
    <scope>NUCLEOTIDE SEQUENCE</scope>
    <source>
        <strain evidence="4">QP</strain>
    </source>
</reference>
<dbReference type="InterPro" id="IPR001841">
    <property type="entry name" value="Znf_RING"/>
</dbReference>
<dbReference type="PANTHER" id="PTHR15898:SF13">
    <property type="entry name" value="BIFUNCTIONAL APOPTOSIS REGULATOR"/>
    <property type="match status" value="1"/>
</dbReference>
<dbReference type="GO" id="GO:0061630">
    <property type="term" value="F:ubiquitin protein ligase activity"/>
    <property type="evidence" value="ECO:0007669"/>
    <property type="project" value="TreeGrafter"/>
</dbReference>
<dbReference type="GO" id="GO:0008270">
    <property type="term" value="F:zinc ion binding"/>
    <property type="evidence" value="ECO:0007669"/>
    <property type="project" value="UniProtKB-KW"/>
</dbReference>
<dbReference type="PROSITE" id="PS50089">
    <property type="entry name" value="ZF_RING_2"/>
    <property type="match status" value="1"/>
</dbReference>
<keyword evidence="5" id="KW-1185">Reference proteome</keyword>
<feature type="compositionally biased region" description="Polar residues" evidence="2">
    <location>
        <begin position="391"/>
        <end position="401"/>
    </location>
</feature>
<feature type="compositionally biased region" description="Polar residues" evidence="2">
    <location>
        <begin position="81"/>
        <end position="91"/>
    </location>
</feature>
<feature type="region of interest" description="Disordered" evidence="2">
    <location>
        <begin position="1"/>
        <end position="111"/>
    </location>
</feature>
<dbReference type="SMART" id="SM00184">
    <property type="entry name" value="RING"/>
    <property type="match status" value="1"/>
</dbReference>
<sequence length="535" mass="58042">MERCPTPTRRVTPSDPASSRKRTSSPGAFTPSDKDKKRKKRKRKQPITRDVEMSSGLMQKDSSSSHSPQSSFPTASSSTQMDSVGFSNPNFVSGDLPPIPLPDRSPPVASPLPLCHDTGRPECHGALQQESAMQVVHSESKPLHEHEALFTSLLTSLVCQICLDLLHKPFALTPCGHVSCYSCLINWFNADRQPDELEGDNVFRKKTCPQCRAVVRGRPIEAWNVKDMVAAVVKSGLALDFPPPAEVDSNEAASGESADPEPPSRDPWANVFPSLPLRTGLSPTGGSPDAFGMFDAEDQVYRCLDCMHEIWGRSCSHCGRYYDGHDVDLSDDEAPPEGHHAMWSILPAIMGWPRAASVDGSADGSYEASFIDDERSEGGTSEAIEIMSDNSNSVADTTPLASGQGGDGVQAPPSDRDDEAGEADGLQTVKRRSDTRRTRLQVLSDDDEDDKSGLHEKSDEDEGDGSLARPPMRLFGRVRNYLSFTSEAEHDSQCSSGSDDSDNVGGDGEQASGVRWAGGRLGDFDEDDEDEEGEW</sequence>
<evidence type="ECO:0000313" key="4">
    <source>
        <dbReference type="EMBL" id="KAH8998054.1"/>
    </source>
</evidence>
<dbReference type="GO" id="GO:0043161">
    <property type="term" value="P:proteasome-mediated ubiquitin-dependent protein catabolic process"/>
    <property type="evidence" value="ECO:0007669"/>
    <property type="project" value="TreeGrafter"/>
</dbReference>
<gene>
    <name evidence="4" type="ORF">EDB92DRAFT_1837681</name>
</gene>
<dbReference type="InterPro" id="IPR013083">
    <property type="entry name" value="Znf_RING/FYVE/PHD"/>
</dbReference>
<feature type="region of interest" description="Disordered" evidence="2">
    <location>
        <begin position="391"/>
        <end position="474"/>
    </location>
</feature>
<feature type="compositionally biased region" description="Basic residues" evidence="2">
    <location>
        <begin position="36"/>
        <end position="46"/>
    </location>
</feature>
<keyword evidence="1" id="KW-0862">Zinc</keyword>
<evidence type="ECO:0000313" key="5">
    <source>
        <dbReference type="Proteomes" id="UP001201163"/>
    </source>
</evidence>
<dbReference type="Pfam" id="PF13923">
    <property type="entry name" value="zf-C3HC4_2"/>
    <property type="match status" value="1"/>
</dbReference>
<feature type="compositionally biased region" description="Low complexity" evidence="2">
    <location>
        <begin position="62"/>
        <end position="80"/>
    </location>
</feature>
<dbReference type="Gene3D" id="3.30.40.10">
    <property type="entry name" value="Zinc/RING finger domain, C3HC4 (zinc finger)"/>
    <property type="match status" value="1"/>
</dbReference>
<name>A0AAD4LPU5_9AGAM</name>
<dbReference type="SUPFAM" id="SSF57850">
    <property type="entry name" value="RING/U-box"/>
    <property type="match status" value="1"/>
</dbReference>
<feature type="domain" description="RING-type" evidence="3">
    <location>
        <begin position="159"/>
        <end position="212"/>
    </location>
</feature>
<feature type="compositionally biased region" description="Acidic residues" evidence="2">
    <location>
        <begin position="524"/>
        <end position="535"/>
    </location>
</feature>
<dbReference type="PANTHER" id="PTHR15898">
    <property type="entry name" value="BIFUNCTIONAL APOPTOSIS REGULATOR"/>
    <property type="match status" value="1"/>
</dbReference>
<feature type="region of interest" description="Disordered" evidence="2">
    <location>
        <begin position="486"/>
        <end position="535"/>
    </location>
</feature>
<keyword evidence="1" id="KW-0863">Zinc-finger</keyword>
<dbReference type="Proteomes" id="UP001201163">
    <property type="component" value="Unassembled WGS sequence"/>
</dbReference>
<dbReference type="GO" id="GO:0005634">
    <property type="term" value="C:nucleus"/>
    <property type="evidence" value="ECO:0007669"/>
    <property type="project" value="TreeGrafter"/>
</dbReference>